<feature type="domain" description="BRCT" evidence="1">
    <location>
        <begin position="1"/>
        <end position="89"/>
    </location>
</feature>
<sequence>MVIWVHSLPVSERQHYTTLVEEHGGDAIEEKDGTDLVTHALFDEMMLDGIEELKNLKDALPEGCVIVSKEWVDQSVNIGKAIDTKSFLV</sequence>
<accession>A0A183TYH3</accession>
<protein>
    <submittedName>
        <fullName evidence="4">BRCT domain-containing protein</fullName>
    </submittedName>
</protein>
<dbReference type="InterPro" id="IPR036420">
    <property type="entry name" value="BRCT_dom_sf"/>
</dbReference>
<dbReference type="SUPFAM" id="SSF52113">
    <property type="entry name" value="BRCT domain"/>
    <property type="match status" value="1"/>
</dbReference>
<keyword evidence="3" id="KW-1185">Reference proteome</keyword>
<dbReference type="InterPro" id="IPR001357">
    <property type="entry name" value="BRCT_dom"/>
</dbReference>
<evidence type="ECO:0000259" key="1">
    <source>
        <dbReference type="PROSITE" id="PS50172"/>
    </source>
</evidence>
<dbReference type="Gene3D" id="3.40.50.10190">
    <property type="entry name" value="BRCT domain"/>
    <property type="match status" value="1"/>
</dbReference>
<dbReference type="Proteomes" id="UP000050794">
    <property type="component" value="Unassembled WGS sequence"/>
</dbReference>
<dbReference type="WBParaSite" id="TCNE_0000129201-mRNA-1">
    <property type="protein sequence ID" value="TCNE_0000129201-mRNA-1"/>
    <property type="gene ID" value="TCNE_0000129201"/>
</dbReference>
<dbReference type="PROSITE" id="PS50172">
    <property type="entry name" value="BRCT"/>
    <property type="match status" value="1"/>
</dbReference>
<dbReference type="CDD" id="cd00027">
    <property type="entry name" value="BRCT"/>
    <property type="match status" value="1"/>
</dbReference>
<gene>
    <name evidence="2" type="ORF">TCNE_LOCUS1293</name>
</gene>
<evidence type="ECO:0000313" key="2">
    <source>
        <dbReference type="EMBL" id="VDM25889.1"/>
    </source>
</evidence>
<proteinExistence type="predicted"/>
<reference evidence="4" key="1">
    <citation type="submission" date="2016-06" db="UniProtKB">
        <authorList>
            <consortium name="WormBaseParasite"/>
        </authorList>
    </citation>
    <scope>IDENTIFICATION</scope>
</reference>
<evidence type="ECO:0000313" key="4">
    <source>
        <dbReference type="WBParaSite" id="TCNE_0000129201-mRNA-1"/>
    </source>
</evidence>
<name>A0A183TYH3_TOXCA</name>
<reference evidence="2 3" key="2">
    <citation type="submission" date="2018-11" db="EMBL/GenBank/DDBJ databases">
        <authorList>
            <consortium name="Pathogen Informatics"/>
        </authorList>
    </citation>
    <scope>NUCLEOTIDE SEQUENCE [LARGE SCALE GENOMIC DNA]</scope>
</reference>
<evidence type="ECO:0000313" key="3">
    <source>
        <dbReference type="Proteomes" id="UP000050794"/>
    </source>
</evidence>
<organism evidence="3 4">
    <name type="scientific">Toxocara canis</name>
    <name type="common">Canine roundworm</name>
    <dbReference type="NCBI Taxonomy" id="6265"/>
    <lineage>
        <taxon>Eukaryota</taxon>
        <taxon>Metazoa</taxon>
        <taxon>Ecdysozoa</taxon>
        <taxon>Nematoda</taxon>
        <taxon>Chromadorea</taxon>
        <taxon>Rhabditida</taxon>
        <taxon>Spirurina</taxon>
        <taxon>Ascaridomorpha</taxon>
        <taxon>Ascaridoidea</taxon>
        <taxon>Toxocaridae</taxon>
        <taxon>Toxocara</taxon>
    </lineage>
</organism>
<dbReference type="EMBL" id="UYWY01000916">
    <property type="protein sequence ID" value="VDM25889.1"/>
    <property type="molecule type" value="Genomic_DNA"/>
</dbReference>
<dbReference type="AlphaFoldDB" id="A0A183TYH3"/>